<evidence type="ECO:0000313" key="3">
    <source>
        <dbReference type="Proteomes" id="UP000576792"/>
    </source>
</evidence>
<dbReference type="Gene3D" id="3.30.9.10">
    <property type="entry name" value="D-Amino Acid Oxidase, subunit A, domain 2"/>
    <property type="match status" value="1"/>
</dbReference>
<gene>
    <name evidence="2" type="ORF">BKA07_000244</name>
</gene>
<dbReference type="InterPro" id="IPR002938">
    <property type="entry name" value="FAD-bd"/>
</dbReference>
<dbReference type="AlphaFoldDB" id="A0A846RNB6"/>
<dbReference type="SUPFAM" id="SSF51905">
    <property type="entry name" value="FAD/NAD(P)-binding domain"/>
    <property type="match status" value="1"/>
</dbReference>
<dbReference type="PANTHER" id="PTHR46865">
    <property type="entry name" value="OXIDOREDUCTASE-RELATED"/>
    <property type="match status" value="1"/>
</dbReference>
<dbReference type="Proteomes" id="UP000576792">
    <property type="component" value="Unassembled WGS sequence"/>
</dbReference>
<proteinExistence type="predicted"/>
<protein>
    <submittedName>
        <fullName evidence="2">2-polyprenyl-6-methoxyphenol hydroxylase-like FAD-dependent oxidoreductase</fullName>
    </submittedName>
</protein>
<feature type="domain" description="FAD-binding" evidence="1">
    <location>
        <begin position="12"/>
        <end position="213"/>
    </location>
</feature>
<dbReference type="EMBL" id="JAATJN010000001">
    <property type="protein sequence ID" value="NJC55209.1"/>
    <property type="molecule type" value="Genomic_DNA"/>
</dbReference>
<dbReference type="InterPro" id="IPR036188">
    <property type="entry name" value="FAD/NAD-bd_sf"/>
</dbReference>
<dbReference type="Gene3D" id="3.50.50.60">
    <property type="entry name" value="FAD/NAD(P)-binding domain"/>
    <property type="match status" value="1"/>
</dbReference>
<dbReference type="GO" id="GO:0071949">
    <property type="term" value="F:FAD binding"/>
    <property type="evidence" value="ECO:0007669"/>
    <property type="project" value="InterPro"/>
</dbReference>
<keyword evidence="3" id="KW-1185">Reference proteome</keyword>
<dbReference type="PRINTS" id="PR00420">
    <property type="entry name" value="RNGMNOXGNASE"/>
</dbReference>
<dbReference type="InterPro" id="IPR051704">
    <property type="entry name" value="FAD_aromatic-hydroxylase"/>
</dbReference>
<accession>A0A846RNB6</accession>
<dbReference type="Pfam" id="PF01494">
    <property type="entry name" value="FAD_binding_3"/>
    <property type="match status" value="1"/>
</dbReference>
<evidence type="ECO:0000259" key="1">
    <source>
        <dbReference type="Pfam" id="PF01494"/>
    </source>
</evidence>
<dbReference type="PANTHER" id="PTHR46865:SF8">
    <property type="entry name" value="POSSIBLE OXIDOREDUCTASE"/>
    <property type="match status" value="1"/>
</dbReference>
<reference evidence="2 3" key="1">
    <citation type="submission" date="2020-03" db="EMBL/GenBank/DDBJ databases">
        <title>Sequencing the genomes of 1000 actinobacteria strains.</title>
        <authorList>
            <person name="Klenk H.-P."/>
        </authorList>
    </citation>
    <scope>NUCLEOTIDE SEQUENCE [LARGE SCALE GENOMIC DNA]</scope>
    <source>
        <strain evidence="2 3">DSM 18964</strain>
    </source>
</reference>
<sequence>MISILRGDLESVLHRAARNCADLHYGQTMAAVRSTGHGVTIVLEDGTEISADLLVGADGAHSVVRRLVFGPEARWRYDFGAEVVSYEITDPPPAIREKTTILTTIGRSAGLYPQSDGGLSAFFTFESHLADSGGPLTRLKHAYRDLGWLWPELINRAECADSVFFDDITQTRMNTWHHGRIVLVGDAAWAVSLLAGAGSSLAVGGALSLAEHLNRQPDISVGLDRWQRHMRPHVASKQVLGRRAKHLFLPSSQAAVSLRVAGIRTANSLFGSHA</sequence>
<comment type="caution">
    <text evidence="2">The sequence shown here is derived from an EMBL/GenBank/DDBJ whole genome shotgun (WGS) entry which is preliminary data.</text>
</comment>
<evidence type="ECO:0000313" key="2">
    <source>
        <dbReference type="EMBL" id="NJC55209.1"/>
    </source>
</evidence>
<name>A0A846RNB6_9MICO</name>
<organism evidence="2 3">
    <name type="scientific">Brevibacterium marinum</name>
    <dbReference type="NCBI Taxonomy" id="418643"/>
    <lineage>
        <taxon>Bacteria</taxon>
        <taxon>Bacillati</taxon>
        <taxon>Actinomycetota</taxon>
        <taxon>Actinomycetes</taxon>
        <taxon>Micrococcales</taxon>
        <taxon>Brevibacteriaceae</taxon>
        <taxon>Brevibacterium</taxon>
    </lineage>
</organism>